<comment type="caution">
    <text evidence="4">The sequence shown here is derived from an EMBL/GenBank/DDBJ whole genome shotgun (WGS) entry which is preliminary data.</text>
</comment>
<keyword evidence="5" id="KW-1185">Reference proteome</keyword>
<dbReference type="Gene3D" id="1.25.40.10">
    <property type="entry name" value="Tetratricopeptide repeat domain"/>
    <property type="match status" value="4"/>
</dbReference>
<dbReference type="PROSITE" id="PS50005">
    <property type="entry name" value="TPR"/>
    <property type="match status" value="1"/>
</dbReference>
<dbReference type="AlphaFoldDB" id="A0A178IEL5"/>
<proteinExistence type="predicted"/>
<dbReference type="InterPro" id="IPR033396">
    <property type="entry name" value="DUF5107"/>
</dbReference>
<dbReference type="Pfam" id="PF17128">
    <property type="entry name" value="DUF5107"/>
    <property type="match status" value="1"/>
</dbReference>
<dbReference type="Proteomes" id="UP000078486">
    <property type="component" value="Unassembled WGS sequence"/>
</dbReference>
<dbReference type="Pfam" id="PF13432">
    <property type="entry name" value="TPR_16"/>
    <property type="match status" value="2"/>
</dbReference>
<dbReference type="EMBL" id="LRRQ01000127">
    <property type="protein sequence ID" value="OAM88452.1"/>
    <property type="molecule type" value="Genomic_DNA"/>
</dbReference>
<dbReference type="InterPro" id="IPR011990">
    <property type="entry name" value="TPR-like_helical_dom_sf"/>
</dbReference>
<dbReference type="PANTHER" id="PTHR12558">
    <property type="entry name" value="CELL DIVISION CYCLE 16,23,27"/>
    <property type="match status" value="1"/>
</dbReference>
<dbReference type="STRING" id="1184151.AW736_16565"/>
<feature type="domain" description="DUF5107" evidence="3">
    <location>
        <begin position="39"/>
        <end position="360"/>
    </location>
</feature>
<dbReference type="SUPFAM" id="SSF48452">
    <property type="entry name" value="TPR-like"/>
    <property type="match status" value="3"/>
</dbReference>
<evidence type="ECO:0000256" key="2">
    <source>
        <dbReference type="SAM" id="MobiDB-lite"/>
    </source>
</evidence>
<dbReference type="InterPro" id="IPR019734">
    <property type="entry name" value="TPR_rpt"/>
</dbReference>
<accession>A0A178IEL5</accession>
<protein>
    <recommendedName>
        <fullName evidence="3">DUF5107 domain-containing protein</fullName>
    </recommendedName>
</protein>
<name>A0A178IEL5_9BACT</name>
<evidence type="ECO:0000313" key="5">
    <source>
        <dbReference type="Proteomes" id="UP000078486"/>
    </source>
</evidence>
<gene>
    <name evidence="4" type="ORF">AW736_16565</name>
</gene>
<sequence>MPSVTVTRETLVIPTYLPHAPDKNPMFLEKRVYQGSSGKVYPLPFTDRIAQEKTDERWEAVHIENEFVRVTVLPQLGGRIHAGLDKTNGYDFFYRQNVIKPALVGLAGPWISGGVEFNWPQHHRPSTFMPADVSVESHPDGSRTVWMSEHEPLNRMKGMHGVRLYPDKNYIELRARVYNGTPGAQTFLWWANVGVRAHALYQSVFPPDVHYVADHAKRAMSGFPLCRGHYYGVDYGARAGRKTAHGYAANDLSWYGNIPVPTSYMCMGTGEDFFGGYDHAREAGVIHIANHHISPGKKQWVWGNAGFGHAWDRHLTDHDENGECAPYVELMAGVYTDNQPDFAWLMPGETKTWSQYWYPVQKIGPAQKANLDAAASLRVDAKRGTARIGVSVSSLQTGARVRLLAKDRLVCEFTRDLAPDQPLVEEIKLPRARRLRETDLRLVVCAAGGRELIAHSPKAPPQKKTVPPPATEPPLPAGITNNDELYVTGLHLEQYRHATRHPEPYWREALRRDPGDSRCHNALGRWHLRRGELAEAEAHFRAAIGRLTRRNPNPCDGEPWYNLGLTLRMRAERVACVPAVGSCGMGVSPMLTALRAADASPRASRARHAARAAAAPLLDEAYAFFYKATWNHAWQAAGFHALAELDCLRGDWTAALDHLDRALRVNTDNLKARDLRAIVLRKLGRDDEADAQLRDTLALDPLDWWARFLNGEPLSCDMQTRLDLALDFARAGLFADALAVLEARATGSAGILPADDAQRRHMGGPPMPRNPHGLEARATTDGTAPLVVYYRAWLCARLGRAAETRRHLAAAAKAPPDYCFPARPEEIAILEFAMRENPRDARAPYYLGNLLYDRRRFADAIALWEKSARLDPAFSIVWRNLGIGWFNIAGKPAKARAAYERAFKADPRDARLLFERDQLWKRMGESPARRLRELERHPALTSRRDDLSVELCALYNQAGAPEKALRILESRQFQPWEGGEGQTLAQYARAGLLLARAALDRGDARGARRRLESVLNPPENLGENWHPLANGSEIWHWLGEACAMAGDAAAARKYWRQAAEFRGDFQEMSVRAFSEMTYFSALALRRLGREKEAADLLRGLLAHARALAKEQAKIDYFATSLPTMLLFEDDLQARQETKAAYMEAQALHGLGRTAEAKRLFAKVARRDANFPWRMI</sequence>
<dbReference type="SMART" id="SM00028">
    <property type="entry name" value="TPR"/>
    <property type="match status" value="7"/>
</dbReference>
<evidence type="ECO:0000259" key="3">
    <source>
        <dbReference type="Pfam" id="PF17128"/>
    </source>
</evidence>
<dbReference type="OrthoDB" id="174931at2"/>
<feature type="region of interest" description="Disordered" evidence="2">
    <location>
        <begin position="455"/>
        <end position="477"/>
    </location>
</feature>
<evidence type="ECO:0000313" key="4">
    <source>
        <dbReference type="EMBL" id="OAM88452.1"/>
    </source>
</evidence>
<feature type="repeat" description="TPR" evidence="1">
    <location>
        <begin position="841"/>
        <end position="874"/>
    </location>
</feature>
<dbReference type="PANTHER" id="PTHR12558:SF33">
    <property type="entry name" value="BLL7664 PROTEIN"/>
    <property type="match status" value="1"/>
</dbReference>
<reference evidence="4 5" key="1">
    <citation type="submission" date="2016-01" db="EMBL/GenBank/DDBJ databases">
        <title>High potential of lignocellulose degradation of a new Verrucomicrobia species.</title>
        <authorList>
            <person name="Wang Y."/>
            <person name="Shi Y."/>
            <person name="Qiu Z."/>
            <person name="Liu S."/>
            <person name="Yang H."/>
        </authorList>
    </citation>
    <scope>NUCLEOTIDE SEQUENCE [LARGE SCALE GENOMIC DNA]</scope>
    <source>
        <strain evidence="4 5">TSB47</strain>
    </source>
</reference>
<keyword evidence="1" id="KW-0802">TPR repeat</keyword>
<organism evidence="4 5">
    <name type="scientific">Termitidicoccus mucosus</name>
    <dbReference type="NCBI Taxonomy" id="1184151"/>
    <lineage>
        <taxon>Bacteria</taxon>
        <taxon>Pseudomonadati</taxon>
        <taxon>Verrucomicrobiota</taxon>
        <taxon>Opitutia</taxon>
        <taxon>Opitutales</taxon>
        <taxon>Opitutaceae</taxon>
        <taxon>Termitidicoccus</taxon>
    </lineage>
</organism>
<dbReference type="RefSeq" id="WP_068771404.1">
    <property type="nucleotide sequence ID" value="NZ_CP109796.1"/>
</dbReference>
<feature type="compositionally biased region" description="Pro residues" evidence="2">
    <location>
        <begin position="466"/>
        <end position="476"/>
    </location>
</feature>
<evidence type="ECO:0000256" key="1">
    <source>
        <dbReference type="PROSITE-ProRule" id="PRU00339"/>
    </source>
</evidence>